<comment type="subunit">
    <text evidence="3">Homodimer. Interacts with STEAP3. Interacts with TSC22D1; interaction results in the destabilization of TSC22D1 protein.</text>
</comment>
<organism evidence="6 7">
    <name type="scientific">Galemys pyrenaicus</name>
    <name type="common">Iberian desman</name>
    <name type="synonym">Pyrenean desman</name>
    <dbReference type="NCBI Taxonomy" id="202257"/>
    <lineage>
        <taxon>Eukaryota</taxon>
        <taxon>Metazoa</taxon>
        <taxon>Chordata</taxon>
        <taxon>Craniata</taxon>
        <taxon>Vertebrata</taxon>
        <taxon>Euteleostomi</taxon>
        <taxon>Mammalia</taxon>
        <taxon>Eutheria</taxon>
        <taxon>Laurasiatheria</taxon>
        <taxon>Eulipotyphla</taxon>
        <taxon>Talpidae</taxon>
        <taxon>Galemys</taxon>
    </lineage>
</organism>
<evidence type="ECO:0000256" key="4">
    <source>
        <dbReference type="PROSITE-ProRule" id="PRU01133"/>
    </source>
</evidence>
<dbReference type="PANTHER" id="PTHR11991:SF0">
    <property type="entry name" value="TRANSLATIONALLY-CONTROLLED TUMOR PROTEIN"/>
    <property type="match status" value="1"/>
</dbReference>
<feature type="domain" description="TCTP" evidence="5">
    <location>
        <begin position="1"/>
        <end position="90"/>
    </location>
</feature>
<dbReference type="GO" id="GO:0005509">
    <property type="term" value="F:calcium ion binding"/>
    <property type="evidence" value="ECO:0007669"/>
    <property type="project" value="TreeGrafter"/>
</dbReference>
<protein>
    <recommendedName>
        <fullName evidence="1">Translationally-controlled tumor protein</fullName>
    </recommendedName>
</protein>
<evidence type="ECO:0000256" key="1">
    <source>
        <dbReference type="ARBA" id="ARBA00040832"/>
    </source>
</evidence>
<dbReference type="InterPro" id="IPR011057">
    <property type="entry name" value="Mss4-like_sf"/>
</dbReference>
<dbReference type="PANTHER" id="PTHR11991">
    <property type="entry name" value="TRANSLATIONALLY CONTROLLED TUMOR PROTEIN-RELATED"/>
    <property type="match status" value="1"/>
</dbReference>
<evidence type="ECO:0000313" key="6">
    <source>
        <dbReference type="EMBL" id="KAG8507705.1"/>
    </source>
</evidence>
<evidence type="ECO:0000256" key="3">
    <source>
        <dbReference type="ARBA" id="ARBA00047116"/>
    </source>
</evidence>
<reference evidence="6" key="1">
    <citation type="journal article" date="2021" name="Evol. Appl.">
        <title>The genome of the Pyrenean desman and the effects of bottlenecks and inbreeding on the genomic landscape of an endangered species.</title>
        <authorList>
            <person name="Escoda L."/>
            <person name="Castresana J."/>
        </authorList>
    </citation>
    <scope>NUCLEOTIDE SEQUENCE</scope>
    <source>
        <strain evidence="6">IBE-C5619</strain>
    </source>
</reference>
<dbReference type="PROSITE" id="PS51797">
    <property type="entry name" value="TCTP_3"/>
    <property type="match status" value="1"/>
</dbReference>
<dbReference type="EMBL" id="JAGFMF010012100">
    <property type="protein sequence ID" value="KAG8507705.1"/>
    <property type="molecule type" value="Genomic_DNA"/>
</dbReference>
<dbReference type="Gene3D" id="2.170.150.10">
    <property type="entry name" value="Metal Binding Protein, Guanine Nucleotide Exchange Factor, Chain A"/>
    <property type="match status" value="1"/>
</dbReference>
<dbReference type="InterPro" id="IPR018105">
    <property type="entry name" value="Translational_control_tumour_p"/>
</dbReference>
<gene>
    <name evidence="6" type="ORF">J0S82_019747</name>
</gene>
<dbReference type="InterPro" id="IPR034737">
    <property type="entry name" value="TCTP"/>
</dbReference>
<comment type="similarity">
    <text evidence="4">Belongs to the TCTP family.</text>
</comment>
<sequence>ELLRHDKMLSNVYKIKSILNGLYPETKYIKDYMKSIKGKLEKQRPERFKNYQLCFGENMNPDGVVALLDYHVDGVTPYMMFFRDGLEMKK</sequence>
<name>A0A8J5ZXN7_GALPY</name>
<comment type="caution">
    <text evidence="6">The sequence shown here is derived from an EMBL/GenBank/DDBJ whole genome shotgun (WGS) entry which is preliminary data.</text>
</comment>
<dbReference type="Proteomes" id="UP000700334">
    <property type="component" value="Unassembled WGS sequence"/>
</dbReference>
<comment type="function">
    <text evidence="2">Involved in calcium binding and microtubule stabilization. Acts as a negative regulator of TSC22D1-mediated apoptosis, via interaction with and destabilization of TSC22D1 protein.</text>
</comment>
<dbReference type="SUPFAM" id="SSF51316">
    <property type="entry name" value="Mss4-like"/>
    <property type="match status" value="1"/>
</dbReference>
<evidence type="ECO:0000256" key="2">
    <source>
        <dbReference type="ARBA" id="ARBA00046053"/>
    </source>
</evidence>
<dbReference type="OrthoDB" id="10248936at2759"/>
<dbReference type="AlphaFoldDB" id="A0A8J5ZXN7"/>
<proteinExistence type="inferred from homology"/>
<dbReference type="InterPro" id="IPR011323">
    <property type="entry name" value="Mss4/transl-control_tumour"/>
</dbReference>
<feature type="non-terminal residue" evidence="6">
    <location>
        <position position="90"/>
    </location>
</feature>
<feature type="non-terminal residue" evidence="6">
    <location>
        <position position="1"/>
    </location>
</feature>
<keyword evidence="7" id="KW-1185">Reference proteome</keyword>
<dbReference type="Pfam" id="PF00838">
    <property type="entry name" value="TCTP"/>
    <property type="match status" value="1"/>
</dbReference>
<evidence type="ECO:0000313" key="7">
    <source>
        <dbReference type="Proteomes" id="UP000700334"/>
    </source>
</evidence>
<accession>A0A8J5ZXN7</accession>
<dbReference type="GO" id="GO:0005737">
    <property type="term" value="C:cytoplasm"/>
    <property type="evidence" value="ECO:0007669"/>
    <property type="project" value="TreeGrafter"/>
</dbReference>
<evidence type="ECO:0000259" key="5">
    <source>
        <dbReference type="PROSITE" id="PS51797"/>
    </source>
</evidence>